<protein>
    <submittedName>
        <fullName evidence="3">RES domain-containing protein</fullName>
    </submittedName>
</protein>
<reference evidence="3 4" key="1">
    <citation type="submission" date="2017-10" db="EMBL/GenBank/DDBJ databases">
        <title>Genomic analysis of the genus Acetobacter.</title>
        <authorList>
            <person name="Kim K.H."/>
            <person name="Chun B.H."/>
            <person name="Son A.R."/>
            <person name="Jeon C.O."/>
        </authorList>
    </citation>
    <scope>NUCLEOTIDE SEQUENCE [LARGE SCALE GENOMIC DNA]</scope>
    <source>
        <strain evidence="3 4">LHT 2458</strain>
    </source>
</reference>
<dbReference type="EMBL" id="PEBQ01000165">
    <property type="protein sequence ID" value="PHY93151.1"/>
    <property type="molecule type" value="Genomic_DNA"/>
</dbReference>
<evidence type="ECO:0000259" key="2">
    <source>
        <dbReference type="SMART" id="SM00953"/>
    </source>
</evidence>
<dbReference type="AlphaFoldDB" id="A0A2G4R994"/>
<keyword evidence="4" id="KW-1185">Reference proteome</keyword>
<feature type="domain" description="RES" evidence="2">
    <location>
        <begin position="46"/>
        <end position="184"/>
    </location>
</feature>
<feature type="region of interest" description="Disordered" evidence="1">
    <location>
        <begin position="206"/>
        <end position="230"/>
    </location>
</feature>
<dbReference type="InterPro" id="IPR014914">
    <property type="entry name" value="RES_dom"/>
</dbReference>
<comment type="caution">
    <text evidence="3">The sequence shown here is derived from an EMBL/GenBank/DDBJ whole genome shotgun (WGS) entry which is preliminary data.</text>
</comment>
<evidence type="ECO:0000313" key="3">
    <source>
        <dbReference type="EMBL" id="PHY93151.1"/>
    </source>
</evidence>
<evidence type="ECO:0000313" key="4">
    <source>
        <dbReference type="Proteomes" id="UP000228751"/>
    </source>
</evidence>
<dbReference type="SMART" id="SM00953">
    <property type="entry name" value="RES"/>
    <property type="match status" value="1"/>
</dbReference>
<sequence>MLRSWSMPLRASSGVRPMGKKKGDLPLTTFKVNKYVRIMPSEYDDTPLGMGPGASRFSSPSGQYNVLYAASDVRTATAETLIRDRFVDDDERLIAQDDVTSKSIVRVSSKKAANLVDLRKPNSLAYGIDTDVSGARAHGAGQKFSERVYNTSEEIDGILYESRFTGELCTVFFDRAVERCLDAGKCTPLTAEPELEGALEEFNVELIPADEDGGDWDDDEDELDDDDVED</sequence>
<dbReference type="Pfam" id="PF08808">
    <property type="entry name" value="RES"/>
    <property type="match status" value="1"/>
</dbReference>
<dbReference type="Proteomes" id="UP000228751">
    <property type="component" value="Unassembled WGS sequence"/>
</dbReference>
<gene>
    <name evidence="3" type="ORF">CSR02_13020</name>
</gene>
<name>A0A2G4R994_9PROT</name>
<dbReference type="OrthoDB" id="425502at2"/>
<proteinExistence type="predicted"/>
<organism evidence="3 4">
    <name type="scientific">Acetobacter pomorum</name>
    <dbReference type="NCBI Taxonomy" id="65959"/>
    <lineage>
        <taxon>Bacteria</taxon>
        <taxon>Pseudomonadati</taxon>
        <taxon>Pseudomonadota</taxon>
        <taxon>Alphaproteobacteria</taxon>
        <taxon>Acetobacterales</taxon>
        <taxon>Acetobacteraceae</taxon>
        <taxon>Acetobacter</taxon>
    </lineage>
</organism>
<accession>A0A2G4R994</accession>
<evidence type="ECO:0000256" key="1">
    <source>
        <dbReference type="SAM" id="MobiDB-lite"/>
    </source>
</evidence>